<proteinExistence type="predicted"/>
<accession>A0A652ZW09</accession>
<reference evidence="1" key="1">
    <citation type="submission" date="2018-07" db="EMBL/GenBank/DDBJ databases">
        <authorList>
            <consortium name="Genoscope - CEA"/>
            <person name="William W."/>
        </authorList>
    </citation>
    <scope>NUCLEOTIDE SEQUENCE</scope>
    <source>
        <strain evidence="1">IK1</strain>
    </source>
</reference>
<dbReference type="AlphaFoldDB" id="A0A652ZW09"/>
<name>A0A652ZW09_9SPIR</name>
<gene>
    <name evidence="1" type="ORF">TRIP_E240012</name>
</gene>
<organism evidence="1">
    <name type="scientific">uncultured Spirochaetota bacterium</name>
    <dbReference type="NCBI Taxonomy" id="460511"/>
    <lineage>
        <taxon>Bacteria</taxon>
        <taxon>Pseudomonadati</taxon>
        <taxon>Spirochaetota</taxon>
        <taxon>environmental samples</taxon>
    </lineage>
</organism>
<sequence>MDKTMIKRIIIVLLLNTVVYGWTQNVKSAHLKESKYEYKLEYNILSYNLLLSGEWVYTHLTTESKFTFLNNTKYTITDKGEDVPFLINDSISTILENKSINMPSIDGISNIINKNKQLLISLSSVLQNQSKDTSSFIMTTMIQLITSGVVCSNINELMGRETITISDAGIVEFSSGKSSYYVIIDENNLVTEIRITTQLEKDGRMVFILKAYA</sequence>
<protein>
    <submittedName>
        <fullName evidence="1">Uncharacterized protein</fullName>
    </submittedName>
</protein>
<evidence type="ECO:0000313" key="1">
    <source>
        <dbReference type="EMBL" id="VBB39974.1"/>
    </source>
</evidence>
<dbReference type="EMBL" id="UPXP01000017">
    <property type="protein sequence ID" value="VBB39974.1"/>
    <property type="molecule type" value="Genomic_DNA"/>
</dbReference>